<reference evidence="1" key="1">
    <citation type="submission" date="2022-07" db="EMBL/GenBank/DDBJ databases">
        <authorList>
            <person name="Otstavnykh N."/>
            <person name="Isaeva M."/>
            <person name="Bystritskaya E."/>
        </authorList>
    </citation>
    <scope>NUCLEOTIDE SEQUENCE</scope>
    <source>
        <strain evidence="1">10Alg 79</strain>
    </source>
</reference>
<gene>
    <name evidence="1" type="ORF">NOI20_04430</name>
</gene>
<comment type="caution">
    <text evidence="1">The sequence shown here is derived from an EMBL/GenBank/DDBJ whole genome shotgun (WGS) entry which is preliminary data.</text>
</comment>
<accession>A0AAJ1U443</accession>
<evidence type="ECO:0000313" key="1">
    <source>
        <dbReference type="EMBL" id="MDQ2093346.1"/>
    </source>
</evidence>
<dbReference type="AlphaFoldDB" id="A0AAJ1U443"/>
<dbReference type="Proteomes" id="UP001227162">
    <property type="component" value="Unassembled WGS sequence"/>
</dbReference>
<proteinExistence type="predicted"/>
<protein>
    <submittedName>
        <fullName evidence="1">Uncharacterized protein</fullName>
    </submittedName>
</protein>
<reference evidence="1" key="2">
    <citation type="submission" date="2023-04" db="EMBL/GenBank/DDBJ databases">
        <title>'Rhodoalgimonas zhirmunskyi' gen. nov., isolated from a red alga.</title>
        <authorList>
            <person name="Nedashkovskaya O.I."/>
            <person name="Otstavnykh N.Y."/>
            <person name="Bystritskaya E.P."/>
            <person name="Balabanova L.A."/>
            <person name="Isaeva M.P."/>
        </authorList>
    </citation>
    <scope>NUCLEOTIDE SEQUENCE</scope>
    <source>
        <strain evidence="1">10Alg 79</strain>
    </source>
</reference>
<evidence type="ECO:0000313" key="2">
    <source>
        <dbReference type="Proteomes" id="UP001227162"/>
    </source>
</evidence>
<organism evidence="1 2">
    <name type="scientific">Rhodalgimonas zhirmunskyi</name>
    <dbReference type="NCBI Taxonomy" id="2964767"/>
    <lineage>
        <taxon>Bacteria</taxon>
        <taxon>Pseudomonadati</taxon>
        <taxon>Pseudomonadota</taxon>
        <taxon>Alphaproteobacteria</taxon>
        <taxon>Rhodobacterales</taxon>
        <taxon>Roseobacteraceae</taxon>
        <taxon>Rhodalgimonas</taxon>
    </lineage>
</organism>
<keyword evidence="2" id="KW-1185">Reference proteome</keyword>
<name>A0AAJ1U443_9RHOB</name>
<dbReference type="EMBL" id="JANFFA010000001">
    <property type="protein sequence ID" value="MDQ2093346.1"/>
    <property type="molecule type" value="Genomic_DNA"/>
</dbReference>
<dbReference type="RefSeq" id="WP_317624939.1">
    <property type="nucleotide sequence ID" value="NZ_JANFFA010000001.1"/>
</dbReference>
<sequence>MAILMGDASERNRDVPREVGAAEVEQAYDFDIVVDGRNAALYEKKKSGQCA</sequence>